<evidence type="ECO:0000256" key="3">
    <source>
        <dbReference type="SAM" id="MobiDB-lite"/>
    </source>
</evidence>
<dbReference type="SUPFAM" id="SSF52540">
    <property type="entry name" value="P-loop containing nucleoside triphosphate hydrolases"/>
    <property type="match status" value="1"/>
</dbReference>
<dbReference type="Proteomes" id="UP000799118">
    <property type="component" value="Unassembled WGS sequence"/>
</dbReference>
<evidence type="ECO:0000313" key="5">
    <source>
        <dbReference type="EMBL" id="KAE9389281.1"/>
    </source>
</evidence>
<feature type="region of interest" description="Disordered" evidence="3">
    <location>
        <begin position="174"/>
        <end position="215"/>
    </location>
</feature>
<dbReference type="InterPro" id="IPR038718">
    <property type="entry name" value="SNF2-like_sf"/>
</dbReference>
<feature type="region of interest" description="Disordered" evidence="3">
    <location>
        <begin position="270"/>
        <end position="289"/>
    </location>
</feature>
<name>A0A6A4GU28_9AGAR</name>
<feature type="compositionally biased region" description="Basic and acidic residues" evidence="3">
    <location>
        <begin position="174"/>
        <end position="188"/>
    </location>
</feature>
<keyword evidence="1" id="KW-0547">Nucleotide-binding</keyword>
<dbReference type="Pfam" id="PF00176">
    <property type="entry name" value="SNF2-rel_dom"/>
    <property type="match status" value="1"/>
</dbReference>
<dbReference type="InterPro" id="IPR000330">
    <property type="entry name" value="SNF2_N"/>
</dbReference>
<dbReference type="EMBL" id="ML769703">
    <property type="protein sequence ID" value="KAE9389281.1"/>
    <property type="molecule type" value="Genomic_DNA"/>
</dbReference>
<sequence length="375" mass="41912">MLRALEAIIFGATLTDSQTSSKKGKSDHSQSAINRQLQLCSLQSLQSSPELSGDLFNSLDAPAAPAKIQVLLMRAYLLAQTLTTYYHSHFHLILTGTPLQNNLPKLWALLNFALPKIFNSVKSFDKWFNTPFTNSGTGDKIELNEEEALLIIGHLHKVLRPFLLRHLKKDVKSELSDKVEKERQENRVGDLGFRHHPAGYYNQPDSAQNEQEALLDETSASFSVATKKKQNRHANFETPASPSSQRTFQLQNVRSRTKLDEAAHIITSLMQASSTSDSEPDSDPDTNAPSPILISSLIVFLVIPRFYPCMHCKNPLRIINRLGQMILAAAQMQAAGQTDVSASTNNRVLERVQRRLENLYKSWAQQDPLHTSATA</sequence>
<keyword evidence="6" id="KW-1185">Reference proteome</keyword>
<dbReference type="OrthoDB" id="3226462at2759"/>
<proteinExistence type="predicted"/>
<dbReference type="AlphaFoldDB" id="A0A6A4GU28"/>
<feature type="domain" description="SNF2 N-terminal" evidence="4">
    <location>
        <begin position="79"/>
        <end position="182"/>
    </location>
</feature>
<accession>A0A6A4GU28</accession>
<dbReference type="PANTHER" id="PTHR10799">
    <property type="entry name" value="SNF2/RAD54 HELICASE FAMILY"/>
    <property type="match status" value="1"/>
</dbReference>
<evidence type="ECO:0000313" key="6">
    <source>
        <dbReference type="Proteomes" id="UP000799118"/>
    </source>
</evidence>
<protein>
    <recommendedName>
        <fullName evidence="4">SNF2 N-terminal domain-containing protein</fullName>
    </recommendedName>
</protein>
<dbReference type="GO" id="GO:0005524">
    <property type="term" value="F:ATP binding"/>
    <property type="evidence" value="ECO:0007669"/>
    <property type="project" value="InterPro"/>
</dbReference>
<keyword evidence="2" id="KW-0067">ATP-binding</keyword>
<reference evidence="5" key="1">
    <citation type="journal article" date="2019" name="Environ. Microbiol.">
        <title>Fungal ecological strategies reflected in gene transcription - a case study of two litter decomposers.</title>
        <authorList>
            <person name="Barbi F."/>
            <person name="Kohler A."/>
            <person name="Barry K."/>
            <person name="Baskaran P."/>
            <person name="Daum C."/>
            <person name="Fauchery L."/>
            <person name="Ihrmark K."/>
            <person name="Kuo A."/>
            <person name="LaButti K."/>
            <person name="Lipzen A."/>
            <person name="Morin E."/>
            <person name="Grigoriev I.V."/>
            <person name="Henrissat B."/>
            <person name="Lindahl B."/>
            <person name="Martin F."/>
        </authorList>
    </citation>
    <scope>NUCLEOTIDE SEQUENCE</scope>
    <source>
        <strain evidence="5">JB14</strain>
    </source>
</reference>
<gene>
    <name evidence="5" type="ORF">BT96DRAFT_1003377</name>
</gene>
<evidence type="ECO:0000256" key="1">
    <source>
        <dbReference type="ARBA" id="ARBA00022741"/>
    </source>
</evidence>
<evidence type="ECO:0000259" key="4">
    <source>
        <dbReference type="Pfam" id="PF00176"/>
    </source>
</evidence>
<organism evidence="5 6">
    <name type="scientific">Gymnopus androsaceus JB14</name>
    <dbReference type="NCBI Taxonomy" id="1447944"/>
    <lineage>
        <taxon>Eukaryota</taxon>
        <taxon>Fungi</taxon>
        <taxon>Dikarya</taxon>
        <taxon>Basidiomycota</taxon>
        <taxon>Agaricomycotina</taxon>
        <taxon>Agaricomycetes</taxon>
        <taxon>Agaricomycetidae</taxon>
        <taxon>Agaricales</taxon>
        <taxon>Marasmiineae</taxon>
        <taxon>Omphalotaceae</taxon>
        <taxon>Gymnopus</taxon>
    </lineage>
</organism>
<dbReference type="InterPro" id="IPR027417">
    <property type="entry name" value="P-loop_NTPase"/>
</dbReference>
<dbReference type="Gene3D" id="3.40.50.10810">
    <property type="entry name" value="Tandem AAA-ATPase domain"/>
    <property type="match status" value="1"/>
</dbReference>
<evidence type="ECO:0000256" key="2">
    <source>
        <dbReference type="ARBA" id="ARBA00022840"/>
    </source>
</evidence>